<dbReference type="KEGG" id="rga:RGR602_CH03203"/>
<proteinExistence type="predicted"/>
<dbReference type="GO" id="GO:0020037">
    <property type="term" value="F:heme binding"/>
    <property type="evidence" value="ECO:0007669"/>
    <property type="project" value="InterPro"/>
</dbReference>
<dbReference type="NCBIfam" id="TIGR00781">
    <property type="entry name" value="ccoO"/>
    <property type="match status" value="1"/>
</dbReference>
<dbReference type="Gene3D" id="6.10.250.2250">
    <property type="match status" value="1"/>
</dbReference>
<dbReference type="Gene3D" id="1.10.760.10">
    <property type="entry name" value="Cytochrome c-like domain"/>
    <property type="match status" value="1"/>
</dbReference>
<dbReference type="InterPro" id="IPR003468">
    <property type="entry name" value="Cyt_c_oxidase_monohaem-su/FixO"/>
</dbReference>
<dbReference type="GO" id="GO:0046872">
    <property type="term" value="F:metal ion binding"/>
    <property type="evidence" value="ECO:0007669"/>
    <property type="project" value="UniProtKB-KW"/>
</dbReference>
<evidence type="ECO:0000313" key="7">
    <source>
        <dbReference type="EMBL" id="AJD42519.1"/>
    </source>
</evidence>
<dbReference type="Proteomes" id="UP000031368">
    <property type="component" value="Chromosome"/>
</dbReference>
<dbReference type="NCBIfam" id="NF011055">
    <property type="entry name" value="PRK14487.1"/>
    <property type="match status" value="1"/>
</dbReference>
<dbReference type="Pfam" id="PF02433">
    <property type="entry name" value="FixO"/>
    <property type="match status" value="1"/>
</dbReference>
<keyword evidence="5" id="KW-1133">Transmembrane helix</keyword>
<feature type="transmembrane region" description="Helical" evidence="5">
    <location>
        <begin position="12"/>
        <end position="36"/>
    </location>
</feature>
<dbReference type="GO" id="GO:0009055">
    <property type="term" value="F:electron transfer activity"/>
    <property type="evidence" value="ECO:0007669"/>
    <property type="project" value="InterPro"/>
</dbReference>
<dbReference type="EMBL" id="CP006877">
    <property type="protein sequence ID" value="AJD42519.1"/>
    <property type="molecule type" value="Genomic_DNA"/>
</dbReference>
<evidence type="ECO:0000313" key="8">
    <source>
        <dbReference type="Proteomes" id="UP000031368"/>
    </source>
</evidence>
<dbReference type="InterPro" id="IPR036909">
    <property type="entry name" value="Cyt_c-like_dom_sf"/>
</dbReference>
<keyword evidence="2 4" id="KW-0479">Metal-binding</keyword>
<dbReference type="InterPro" id="IPR009056">
    <property type="entry name" value="Cyt_c-like_dom"/>
</dbReference>
<dbReference type="AlphaFoldDB" id="A0A0B4X329"/>
<evidence type="ECO:0000256" key="2">
    <source>
        <dbReference type="ARBA" id="ARBA00022723"/>
    </source>
</evidence>
<dbReference type="PROSITE" id="PS51007">
    <property type="entry name" value="CYTC"/>
    <property type="match status" value="1"/>
</dbReference>
<name>A0A0B4X329_9HYPH</name>
<organism evidence="7 8">
    <name type="scientific">Rhizobium gallicum bv. gallicum R602sp</name>
    <dbReference type="NCBI Taxonomy" id="1041138"/>
    <lineage>
        <taxon>Bacteria</taxon>
        <taxon>Pseudomonadati</taxon>
        <taxon>Pseudomonadota</taxon>
        <taxon>Alphaproteobacteria</taxon>
        <taxon>Hyphomicrobiales</taxon>
        <taxon>Rhizobiaceae</taxon>
        <taxon>Rhizobium/Agrobacterium group</taxon>
        <taxon>Rhizobium</taxon>
    </lineage>
</organism>
<evidence type="ECO:0000259" key="6">
    <source>
        <dbReference type="PROSITE" id="PS51007"/>
    </source>
</evidence>
<dbReference type="SUPFAM" id="SSF46626">
    <property type="entry name" value="Cytochrome c"/>
    <property type="match status" value="1"/>
</dbReference>
<keyword evidence="8" id="KW-1185">Reference proteome</keyword>
<feature type="domain" description="Cytochrome c" evidence="6">
    <location>
        <begin position="53"/>
        <end position="229"/>
    </location>
</feature>
<keyword evidence="3 4" id="KW-0408">Iron</keyword>
<evidence type="ECO:0000256" key="4">
    <source>
        <dbReference type="PROSITE-ProRule" id="PRU00433"/>
    </source>
</evidence>
<evidence type="ECO:0000256" key="5">
    <source>
        <dbReference type="SAM" id="Phobius"/>
    </source>
</evidence>
<keyword evidence="5" id="KW-0812">Transmembrane</keyword>
<reference evidence="7 8" key="1">
    <citation type="submission" date="2013-11" db="EMBL/GenBank/DDBJ databases">
        <title>Complete genome sequence of Rhizobium gallicum bv. gallicum R602.</title>
        <authorList>
            <person name="Bustos P."/>
            <person name="Santamaria R.I."/>
            <person name="Lozano L."/>
            <person name="Acosta J.L."/>
            <person name="Ormeno-Orrillo E."/>
            <person name="Rogel M.A."/>
            <person name="Romero D."/>
            <person name="Cevallos M.A."/>
            <person name="Martinez-Romero E."/>
            <person name="Gonzalez V."/>
        </authorList>
    </citation>
    <scope>NUCLEOTIDE SEQUENCE [LARGE SCALE GENOMIC DNA]</scope>
    <source>
        <strain evidence="7 8">R602</strain>
    </source>
</reference>
<dbReference type="HOGENOM" id="CLU_050647_1_0_5"/>
<keyword evidence="5" id="KW-0472">Membrane</keyword>
<gene>
    <name evidence="7" type="primary">fixO-1</name>
    <name evidence="7" type="ORF">RGR602_CH03203</name>
</gene>
<protein>
    <submittedName>
        <fullName evidence="7">Cbb3-type cytochrome-c oxidase subunit FixO 1</fullName>
    </submittedName>
</protein>
<evidence type="ECO:0000256" key="3">
    <source>
        <dbReference type="ARBA" id="ARBA00023004"/>
    </source>
</evidence>
<dbReference type="RefSeq" id="WP_039845890.1">
    <property type="nucleotide sequence ID" value="NZ_CP006877.1"/>
</dbReference>
<evidence type="ECO:0000256" key="1">
    <source>
        <dbReference type="ARBA" id="ARBA00022617"/>
    </source>
</evidence>
<keyword evidence="1 4" id="KW-0349">Heme</keyword>
<sequence>MPELFHRKLERSAIGFVIAIIAAASVGGIVEIAPLFTIDETVEEARDMRMYTPLELAGRNIYIREGCYACHSQMIRTLRDEVERYGPYSLAVESRYDRPMLWGSKRTGPDIARIGGKYSDVWHVAHLTNPRDVVPESNMPAYRWLARNRLKMEDLPQHLAVQRTLGVPYTDEMMENAARDAYGQATPDTDFAAGVTERYGEETQVSVFDGVTTHVTEMDALVAYLQVLGRLTGAAYEHTAAPEKKPDPGN</sequence>
<accession>A0A0B4X329</accession>